<evidence type="ECO:0000313" key="3">
    <source>
        <dbReference type="Proteomes" id="UP000176339"/>
    </source>
</evidence>
<dbReference type="InterPro" id="IPR017926">
    <property type="entry name" value="GATASE"/>
</dbReference>
<sequence>MVFSGIYPKLDLVEIAELDRKLHPWFLGTQFHPEFNSRPWAPQALFDAFVKAAAKQNKN</sequence>
<protein>
    <recommendedName>
        <fullName evidence="1">Glutamine amidotransferase domain-containing protein</fullName>
    </recommendedName>
</protein>
<dbReference type="EMBL" id="MFEN01000048">
    <property type="protein sequence ID" value="OGE83181.1"/>
    <property type="molecule type" value="Genomic_DNA"/>
</dbReference>
<dbReference type="SUPFAM" id="SSF52317">
    <property type="entry name" value="Class I glutamine amidotransferase-like"/>
    <property type="match status" value="1"/>
</dbReference>
<organism evidence="2 3">
    <name type="scientific">Candidatus Doudnabacteria bacterium RIFCSPHIGHO2_01_FULL_49_9</name>
    <dbReference type="NCBI Taxonomy" id="1817827"/>
    <lineage>
        <taxon>Bacteria</taxon>
        <taxon>Candidatus Doudnaibacteriota</taxon>
    </lineage>
</organism>
<accession>A0A1F5NZW4</accession>
<gene>
    <name evidence="2" type="ORF">A2846_03430</name>
</gene>
<dbReference type="Proteomes" id="UP000176339">
    <property type="component" value="Unassembled WGS sequence"/>
</dbReference>
<feature type="domain" description="Glutamine amidotransferase" evidence="1">
    <location>
        <begin position="14"/>
        <end position="51"/>
    </location>
</feature>
<name>A0A1F5NZW4_9BACT</name>
<reference evidence="2 3" key="1">
    <citation type="journal article" date="2016" name="Nat. Commun.">
        <title>Thousands of microbial genomes shed light on interconnected biogeochemical processes in an aquifer system.</title>
        <authorList>
            <person name="Anantharaman K."/>
            <person name="Brown C.T."/>
            <person name="Hug L.A."/>
            <person name="Sharon I."/>
            <person name="Castelle C.J."/>
            <person name="Probst A.J."/>
            <person name="Thomas B.C."/>
            <person name="Singh A."/>
            <person name="Wilkins M.J."/>
            <person name="Karaoz U."/>
            <person name="Brodie E.L."/>
            <person name="Williams K.H."/>
            <person name="Hubbard S.S."/>
            <person name="Banfield J.F."/>
        </authorList>
    </citation>
    <scope>NUCLEOTIDE SEQUENCE [LARGE SCALE GENOMIC DNA]</scope>
</reference>
<comment type="caution">
    <text evidence="2">The sequence shown here is derived from an EMBL/GenBank/DDBJ whole genome shotgun (WGS) entry which is preliminary data.</text>
</comment>
<evidence type="ECO:0000313" key="2">
    <source>
        <dbReference type="EMBL" id="OGE83181.1"/>
    </source>
</evidence>
<dbReference type="AlphaFoldDB" id="A0A1F5NZW4"/>
<dbReference type="Pfam" id="PF00117">
    <property type="entry name" value="GATase"/>
    <property type="match status" value="1"/>
</dbReference>
<dbReference type="Gene3D" id="3.40.50.880">
    <property type="match status" value="1"/>
</dbReference>
<dbReference type="PROSITE" id="PS51273">
    <property type="entry name" value="GATASE_TYPE_1"/>
    <property type="match status" value="1"/>
</dbReference>
<proteinExistence type="predicted"/>
<dbReference type="InterPro" id="IPR029062">
    <property type="entry name" value="Class_I_gatase-like"/>
</dbReference>
<evidence type="ECO:0000259" key="1">
    <source>
        <dbReference type="Pfam" id="PF00117"/>
    </source>
</evidence>